<dbReference type="InterPro" id="IPR043128">
    <property type="entry name" value="Rev_trsase/Diguanyl_cyclase"/>
</dbReference>
<gene>
    <name evidence="8" type="primary">POL3</name>
    <name evidence="8" type="ORF">A0H76_1293</name>
</gene>
<keyword evidence="2" id="KW-0548">Nucleotidyltransferase</keyword>
<dbReference type="GO" id="GO:0003964">
    <property type="term" value="F:RNA-directed DNA polymerase activity"/>
    <property type="evidence" value="ECO:0007669"/>
    <property type="project" value="UniProtKB-KW"/>
</dbReference>
<dbReference type="PROSITE" id="PS50878">
    <property type="entry name" value="RT_POL"/>
    <property type="match status" value="1"/>
</dbReference>
<dbReference type="AlphaFoldDB" id="A0A1X0QHB6"/>
<dbReference type="SUPFAM" id="SSF56672">
    <property type="entry name" value="DNA/RNA polymerases"/>
    <property type="match status" value="1"/>
</dbReference>
<feature type="domain" description="Reverse transcriptase" evidence="7">
    <location>
        <begin position="1"/>
        <end position="109"/>
    </location>
</feature>
<dbReference type="GO" id="GO:0016787">
    <property type="term" value="F:hydrolase activity"/>
    <property type="evidence" value="ECO:0007669"/>
    <property type="project" value="UniProtKB-KW"/>
</dbReference>
<dbReference type="InterPro" id="IPR050951">
    <property type="entry name" value="Retrovirus_Pol_polyprotein"/>
</dbReference>
<keyword evidence="3" id="KW-0540">Nuclease</keyword>
<dbReference type="PANTHER" id="PTHR37984:SF5">
    <property type="entry name" value="PROTEIN NYNRIN-LIKE"/>
    <property type="match status" value="1"/>
</dbReference>
<evidence type="ECO:0000256" key="1">
    <source>
        <dbReference type="ARBA" id="ARBA00022679"/>
    </source>
</evidence>
<proteinExistence type="predicted"/>
<evidence type="ECO:0000259" key="7">
    <source>
        <dbReference type="PROSITE" id="PS50878"/>
    </source>
</evidence>
<dbReference type="CDD" id="cd09274">
    <property type="entry name" value="RNase_HI_RT_Ty3"/>
    <property type="match status" value="1"/>
</dbReference>
<dbReference type="PANTHER" id="PTHR37984">
    <property type="entry name" value="PROTEIN CBG26694"/>
    <property type="match status" value="1"/>
</dbReference>
<sequence>MGYHQIAIKESDKGKTAFVIAGGHYEYNRVPFGLTNAPKIFQRVMKDMLSKFDNVKVFLDDILIFTETLEKHENILERLLEVFKINNVSVNFEKSNFCKSEVTYLGHIINGDGIKPDTKRVDRIKAKVNQRTKRQLQQLLGALNWFRPFVIGFSDKLSEVTDKLKLKDRFKWNNEDCSKVMKVLEEIEKQTLLSYPDTNNAFELRTDASNVAISAILTQGNKLIGIFSKKLTHTELNYSVVEKEFLAILKGLQQFRNIILLSRVVVLTDSRNLTFAGNLSGPRIQKWRLLLEEYDYITKHVPGSINNGPDLFSRLYLISEVNHISYQILRVIECKNILKKRLSLKQQKLTEI</sequence>
<dbReference type="Pfam" id="PF00078">
    <property type="entry name" value="RVT_1"/>
    <property type="match status" value="1"/>
</dbReference>
<reference evidence="8 9" key="1">
    <citation type="journal article" date="2017" name="Environ. Microbiol.">
        <title>Decay of the glycolytic pathway and adaptation to intranuclear parasitism within Enterocytozoonidae microsporidia.</title>
        <authorList>
            <person name="Wiredu Boakye D."/>
            <person name="Jaroenlak P."/>
            <person name="Prachumwat A."/>
            <person name="Williams T.A."/>
            <person name="Bateman K.S."/>
            <person name="Itsathitphaisarn O."/>
            <person name="Sritunyalucksana K."/>
            <person name="Paszkiewicz K.H."/>
            <person name="Moore K.A."/>
            <person name="Stentiford G.D."/>
            <person name="Williams B.A."/>
        </authorList>
    </citation>
    <scope>NUCLEOTIDE SEQUENCE [LARGE SCALE GENOMIC DNA]</scope>
    <source>
        <strain evidence="9">canceri</strain>
    </source>
</reference>
<evidence type="ECO:0000313" key="9">
    <source>
        <dbReference type="Proteomes" id="UP000192501"/>
    </source>
</evidence>
<dbReference type="Proteomes" id="UP000192501">
    <property type="component" value="Unassembled WGS sequence"/>
</dbReference>
<name>A0A1X0QHB6_9MICR</name>
<keyword evidence="5" id="KW-0378">Hydrolase</keyword>
<dbReference type="InterPro" id="IPR043502">
    <property type="entry name" value="DNA/RNA_pol_sf"/>
</dbReference>
<dbReference type="Gene3D" id="3.10.10.10">
    <property type="entry name" value="HIV Type 1 Reverse Transcriptase, subunit A, domain 1"/>
    <property type="match status" value="1"/>
</dbReference>
<evidence type="ECO:0000313" key="8">
    <source>
        <dbReference type="EMBL" id="ORD99169.1"/>
    </source>
</evidence>
<dbReference type="EMBL" id="LTAI01000279">
    <property type="protein sequence ID" value="ORD99169.1"/>
    <property type="molecule type" value="Genomic_DNA"/>
</dbReference>
<dbReference type="GO" id="GO:0004519">
    <property type="term" value="F:endonuclease activity"/>
    <property type="evidence" value="ECO:0007669"/>
    <property type="project" value="UniProtKB-KW"/>
</dbReference>
<dbReference type="VEuPathDB" id="MicrosporidiaDB:A0H76_1293"/>
<keyword evidence="6" id="KW-0695">RNA-directed DNA polymerase</keyword>
<evidence type="ECO:0000256" key="5">
    <source>
        <dbReference type="ARBA" id="ARBA00022801"/>
    </source>
</evidence>
<dbReference type="Pfam" id="PF17917">
    <property type="entry name" value="RT_RNaseH"/>
    <property type="match status" value="1"/>
</dbReference>
<dbReference type="FunFam" id="3.30.70.270:FF:000003">
    <property type="entry name" value="Transposon Ty3-G Gag-Pol polyprotein"/>
    <property type="match status" value="1"/>
</dbReference>
<dbReference type="Gene3D" id="3.30.70.270">
    <property type="match status" value="2"/>
</dbReference>
<organism evidence="8 9">
    <name type="scientific">Hepatospora eriocheir</name>
    <dbReference type="NCBI Taxonomy" id="1081669"/>
    <lineage>
        <taxon>Eukaryota</taxon>
        <taxon>Fungi</taxon>
        <taxon>Fungi incertae sedis</taxon>
        <taxon>Microsporidia</taxon>
        <taxon>Hepatosporidae</taxon>
        <taxon>Hepatospora</taxon>
    </lineage>
</organism>
<comment type="caution">
    <text evidence="8">The sequence shown here is derived from an EMBL/GenBank/DDBJ whole genome shotgun (WGS) entry which is preliminary data.</text>
</comment>
<evidence type="ECO:0000256" key="2">
    <source>
        <dbReference type="ARBA" id="ARBA00022695"/>
    </source>
</evidence>
<protein>
    <submittedName>
        <fullName evidence="8">POL3</fullName>
    </submittedName>
</protein>
<evidence type="ECO:0000256" key="4">
    <source>
        <dbReference type="ARBA" id="ARBA00022759"/>
    </source>
</evidence>
<evidence type="ECO:0000256" key="6">
    <source>
        <dbReference type="ARBA" id="ARBA00022918"/>
    </source>
</evidence>
<accession>A0A1X0QHB6</accession>
<dbReference type="InterPro" id="IPR000477">
    <property type="entry name" value="RT_dom"/>
</dbReference>
<evidence type="ECO:0000256" key="3">
    <source>
        <dbReference type="ARBA" id="ARBA00022722"/>
    </source>
</evidence>
<keyword evidence="4" id="KW-0255">Endonuclease</keyword>
<dbReference type="InterPro" id="IPR041373">
    <property type="entry name" value="RT_RNaseH"/>
</dbReference>
<dbReference type="VEuPathDB" id="MicrosporidiaDB:HERIO_1668"/>
<keyword evidence="1" id="KW-0808">Transferase</keyword>
<dbReference type="CDD" id="cd01647">
    <property type="entry name" value="RT_LTR"/>
    <property type="match status" value="1"/>
</dbReference>